<feature type="compositionally biased region" description="Pro residues" evidence="1">
    <location>
        <begin position="1"/>
        <end position="11"/>
    </location>
</feature>
<dbReference type="EMBL" id="CP025189">
    <property type="protein sequence ID" value="AWV22957.1"/>
    <property type="molecule type" value="Genomic_DNA"/>
</dbReference>
<evidence type="ECO:0000256" key="1">
    <source>
        <dbReference type="SAM" id="MobiDB-lite"/>
    </source>
</evidence>
<dbReference type="AlphaFoldDB" id="A0A4Y1MYH2"/>
<name>A0A4Y1MYH2_9PROT</name>
<reference evidence="2" key="1">
    <citation type="submission" date="2017-12" db="EMBL/GenBank/DDBJ databases">
        <authorList>
            <person name="Martens C."/>
            <person name="Dahlstrom E."/>
            <person name="Barbian K."/>
            <person name="Sykora L."/>
            <person name="Ricklefs S."/>
            <person name="Bruno D."/>
            <person name="Anzick I."/>
            <person name="Myles I."/>
            <person name="Datta S.K."/>
        </authorList>
    </citation>
    <scope>NUCLEOTIDE SEQUENCE</scope>
    <source>
        <strain evidence="2">AD2</strain>
    </source>
</reference>
<feature type="region of interest" description="Disordered" evidence="1">
    <location>
        <begin position="1"/>
        <end position="22"/>
    </location>
</feature>
<evidence type="ECO:0000313" key="2">
    <source>
        <dbReference type="EMBL" id="AWV22957.1"/>
    </source>
</evidence>
<proteinExistence type="predicted"/>
<accession>A0A4Y1MYH2</accession>
<protein>
    <submittedName>
        <fullName evidence="2">Uncharacterized protein</fullName>
    </submittedName>
</protein>
<organism evidence="2">
    <name type="scientific">Roseomonas mucosa</name>
    <dbReference type="NCBI Taxonomy" id="207340"/>
    <lineage>
        <taxon>Bacteria</taxon>
        <taxon>Pseudomonadati</taxon>
        <taxon>Pseudomonadota</taxon>
        <taxon>Alphaproteobacteria</taxon>
        <taxon>Acetobacterales</taxon>
        <taxon>Roseomonadaceae</taxon>
        <taxon>Roseomonas</taxon>
    </lineage>
</organism>
<gene>
    <name evidence="2" type="ORF">RADP37_05559</name>
</gene>
<sequence>MRRSPPSPPSIRPASAPKRPLQWPDLAEGRLCLERLSHNGWPRLSSPAGCAVIPRETTKSRLRHPPLCCGRKRCVVARLRPVDHHRGRNGAGSKRKTET</sequence>